<name>A0A1H1GVJ0_9EURY</name>
<evidence type="ECO:0000313" key="4">
    <source>
        <dbReference type="EMBL" id="SDR17214.1"/>
    </source>
</evidence>
<dbReference type="GO" id="GO:0016787">
    <property type="term" value="F:hydrolase activity"/>
    <property type="evidence" value="ECO:0007669"/>
    <property type="project" value="UniProtKB-KW"/>
</dbReference>
<evidence type="ECO:0000313" key="5">
    <source>
        <dbReference type="Proteomes" id="UP000199289"/>
    </source>
</evidence>
<dbReference type="SUPFAM" id="SSF51556">
    <property type="entry name" value="Metallo-dependent hydrolases"/>
    <property type="match status" value="1"/>
</dbReference>
<evidence type="ECO:0000256" key="1">
    <source>
        <dbReference type="ARBA" id="ARBA00023239"/>
    </source>
</evidence>
<dbReference type="Proteomes" id="UP000199289">
    <property type="component" value="Unassembled WGS sequence"/>
</dbReference>
<dbReference type="EMBL" id="FNKQ01000007">
    <property type="protein sequence ID" value="SDR17214.1"/>
    <property type="molecule type" value="Genomic_DNA"/>
</dbReference>
<dbReference type="EMBL" id="QQST01000005">
    <property type="protein sequence ID" value="RDI69535.1"/>
    <property type="molecule type" value="Genomic_DNA"/>
</dbReference>
<proteinExistence type="predicted"/>
<dbReference type="Pfam" id="PF04909">
    <property type="entry name" value="Amidohydro_2"/>
    <property type="match status" value="1"/>
</dbReference>
<keyword evidence="3" id="KW-0378">Hydrolase</keyword>
<keyword evidence="1" id="KW-0456">Lyase</keyword>
<reference evidence="3 6" key="3">
    <citation type="submission" date="2018-07" db="EMBL/GenBank/DDBJ databases">
        <title>Genome sequence of extremly halophilic archaeon Halopelagius longus strain BC12-B1.</title>
        <authorList>
            <person name="Zhang X."/>
        </authorList>
    </citation>
    <scope>NUCLEOTIDE SEQUENCE [LARGE SCALE GENOMIC DNA]</scope>
    <source>
        <strain evidence="3 6">BC12-B1</strain>
    </source>
</reference>
<dbReference type="GO" id="GO:0016831">
    <property type="term" value="F:carboxy-lyase activity"/>
    <property type="evidence" value="ECO:0007669"/>
    <property type="project" value="InterPro"/>
</dbReference>
<keyword evidence="6" id="KW-1185">Reference proteome</keyword>
<accession>A0A1H1GVJ0</accession>
<dbReference type="InterPro" id="IPR006680">
    <property type="entry name" value="Amidohydro-rel"/>
</dbReference>
<sequence>MAESTTRRTIKSIEDIDCVVDADFHLSETASDIRPYLEEPWDELLAGSQSGEGYSGGSNIYPNTATFHPGRTSGRIKEHTRHVKSADDVREGIEKLGVDRPVLTPGETQHLTGVHNDQLAVACATAFNEYLLDTYLDEGFTGSMVIAPQHPDKAAEEINRRADESNIISVSIPSAGAFPPLGHKQYYPIYEACEEADLPILLHGTAGSTWINFPQLHQGLCRHMSLHTLAHPVEHMMHVSSLITRGVPVRYPDLDFVFQEAGLGWIPFMMYRLDHEYPEKPEDAPLLEKRPSEYIMDNFYFTSQPVEGVEHPEYIHNTIRAFDGTDNLLFASDYPHHDFDESNELLQTLRPQFTDDEISSIYGGNALDVLRY</sequence>
<dbReference type="AlphaFoldDB" id="A0A1H1GVJ0"/>
<dbReference type="PANTHER" id="PTHR21240:SF28">
    <property type="entry name" value="ISO-OROTATE DECARBOXYLASE (EUROFUNG)"/>
    <property type="match status" value="1"/>
</dbReference>
<dbReference type="OrthoDB" id="189863at2157"/>
<organism evidence="4 5">
    <name type="scientific">Halopelagius longus</name>
    <dbReference type="NCBI Taxonomy" id="1236180"/>
    <lineage>
        <taxon>Archaea</taxon>
        <taxon>Methanobacteriati</taxon>
        <taxon>Methanobacteriota</taxon>
        <taxon>Stenosarchaea group</taxon>
        <taxon>Halobacteria</taxon>
        <taxon>Halobacteriales</taxon>
        <taxon>Haloferacaceae</taxon>
    </lineage>
</organism>
<dbReference type="GO" id="GO:0005737">
    <property type="term" value="C:cytoplasm"/>
    <property type="evidence" value="ECO:0007669"/>
    <property type="project" value="TreeGrafter"/>
</dbReference>
<dbReference type="GO" id="GO:0019748">
    <property type="term" value="P:secondary metabolic process"/>
    <property type="evidence" value="ECO:0007669"/>
    <property type="project" value="TreeGrafter"/>
</dbReference>
<dbReference type="Proteomes" id="UP000255421">
    <property type="component" value="Unassembled WGS sequence"/>
</dbReference>
<dbReference type="InterPro" id="IPR032465">
    <property type="entry name" value="ACMSD"/>
</dbReference>
<feature type="domain" description="Amidohydrolase-related" evidence="2">
    <location>
        <begin position="119"/>
        <end position="371"/>
    </location>
</feature>
<evidence type="ECO:0000259" key="2">
    <source>
        <dbReference type="Pfam" id="PF04909"/>
    </source>
</evidence>
<reference evidence="5" key="1">
    <citation type="submission" date="2016-10" db="EMBL/GenBank/DDBJ databases">
        <authorList>
            <person name="Varghese N."/>
            <person name="Submissions S."/>
        </authorList>
    </citation>
    <scope>NUCLEOTIDE SEQUENCE [LARGE SCALE GENOMIC DNA]</scope>
    <source>
        <strain evidence="5">CGMCC 1.12397</strain>
    </source>
</reference>
<dbReference type="PANTHER" id="PTHR21240">
    <property type="entry name" value="2-AMINO-3-CARBOXYLMUCONATE-6-SEMIALDEHYDE DECARBOXYLASE"/>
    <property type="match status" value="1"/>
</dbReference>
<dbReference type="InterPro" id="IPR032466">
    <property type="entry name" value="Metal_Hydrolase"/>
</dbReference>
<gene>
    <name evidence="3" type="ORF">DWB78_18440</name>
    <name evidence="4" type="ORF">SAMN05216278_3895</name>
</gene>
<reference evidence="4" key="2">
    <citation type="submission" date="2016-10" db="EMBL/GenBank/DDBJ databases">
        <authorList>
            <person name="de Groot N.N."/>
        </authorList>
    </citation>
    <scope>NUCLEOTIDE SEQUENCE [LARGE SCALE GENOMIC DNA]</scope>
    <source>
        <strain evidence="4">CGMCC 1.12397</strain>
    </source>
</reference>
<dbReference type="RefSeq" id="WP_092539351.1">
    <property type="nucleotide sequence ID" value="NZ_FNKQ01000007.1"/>
</dbReference>
<dbReference type="Gene3D" id="3.20.20.140">
    <property type="entry name" value="Metal-dependent hydrolases"/>
    <property type="match status" value="1"/>
</dbReference>
<protein>
    <submittedName>
        <fullName evidence="3">Amidohydrolase</fullName>
    </submittedName>
</protein>
<evidence type="ECO:0000313" key="3">
    <source>
        <dbReference type="EMBL" id="RDI69535.1"/>
    </source>
</evidence>
<evidence type="ECO:0000313" key="6">
    <source>
        <dbReference type="Proteomes" id="UP000255421"/>
    </source>
</evidence>